<dbReference type="Gene3D" id="2.40.30.70">
    <property type="entry name" value="YaeB-like"/>
    <property type="match status" value="1"/>
</dbReference>
<accession>A0AAE0F8J5</accession>
<dbReference type="PROSITE" id="PS51668">
    <property type="entry name" value="TSAA_2"/>
    <property type="match status" value="1"/>
</dbReference>
<feature type="non-terminal residue" evidence="4">
    <location>
        <position position="1"/>
    </location>
</feature>
<dbReference type="SUPFAM" id="SSF118196">
    <property type="entry name" value="YaeB-like"/>
    <property type="match status" value="1"/>
</dbReference>
<evidence type="ECO:0000259" key="3">
    <source>
        <dbReference type="PROSITE" id="PS51668"/>
    </source>
</evidence>
<dbReference type="PANTHER" id="PTHR12818:SF0">
    <property type="entry name" value="TRNA (ADENINE(37)-N6)-METHYLTRANSFERASE"/>
    <property type="match status" value="1"/>
</dbReference>
<dbReference type="Proteomes" id="UP001190700">
    <property type="component" value="Unassembled WGS sequence"/>
</dbReference>
<comment type="caution">
    <text evidence="4">The sequence shown here is derived from an EMBL/GenBank/DDBJ whole genome shotgun (WGS) entry which is preliminary data.</text>
</comment>
<keyword evidence="5" id="KW-1185">Reference proteome</keyword>
<evidence type="ECO:0000313" key="5">
    <source>
        <dbReference type="Proteomes" id="UP001190700"/>
    </source>
</evidence>
<dbReference type="InterPro" id="IPR040372">
    <property type="entry name" value="YaeB-like"/>
</dbReference>
<name>A0AAE0F8J5_9CHLO</name>
<sequence>VGVPRLNGARMGVLATRTPHRPVPLGLSLAKVESIRGRTLIISGADLVDGTPVMDIKPYIPFVEALKTATCPPWVNAEGPDNEPLHIAKVLIGQSAEEQIRDCWSARQSQSMYSTAEEYLHLVRQALARDIRSVHQRSFGKQAKSEEGCKSHAIEGISAQRDNASSCDKDTLFHIILEWIDISYEMLQGSVVHVVGATTIVPNERAY</sequence>
<feature type="domain" description="TsaA-like" evidence="3">
    <location>
        <begin position="1"/>
        <end position="68"/>
    </location>
</feature>
<dbReference type="InterPro" id="IPR023370">
    <property type="entry name" value="TrmO-like_N"/>
</dbReference>
<dbReference type="PANTHER" id="PTHR12818">
    <property type="entry name" value="TRNA (ADENINE(37)-N6)-METHYLTRANSFERASE"/>
    <property type="match status" value="1"/>
</dbReference>
<evidence type="ECO:0000256" key="1">
    <source>
        <dbReference type="ARBA" id="ARBA00022691"/>
    </source>
</evidence>
<comment type="similarity">
    <text evidence="2">Belongs to the tRNA methyltransferase O family.</text>
</comment>
<gene>
    <name evidence="4" type="ORF">CYMTET_35764</name>
</gene>
<dbReference type="EMBL" id="LGRX02022880">
    <property type="protein sequence ID" value="KAK3255041.1"/>
    <property type="molecule type" value="Genomic_DNA"/>
</dbReference>
<protein>
    <recommendedName>
        <fullName evidence="3">TsaA-like domain-containing protein</fullName>
    </recommendedName>
</protein>
<reference evidence="4 5" key="1">
    <citation type="journal article" date="2015" name="Genome Biol. Evol.">
        <title>Comparative Genomics of a Bacterivorous Green Alga Reveals Evolutionary Causalities and Consequences of Phago-Mixotrophic Mode of Nutrition.</title>
        <authorList>
            <person name="Burns J.A."/>
            <person name="Paasch A."/>
            <person name="Narechania A."/>
            <person name="Kim E."/>
        </authorList>
    </citation>
    <scope>NUCLEOTIDE SEQUENCE [LARGE SCALE GENOMIC DNA]</scope>
    <source>
        <strain evidence="4 5">PLY_AMNH</strain>
    </source>
</reference>
<evidence type="ECO:0000313" key="4">
    <source>
        <dbReference type="EMBL" id="KAK3255041.1"/>
    </source>
</evidence>
<organism evidence="4 5">
    <name type="scientific">Cymbomonas tetramitiformis</name>
    <dbReference type="NCBI Taxonomy" id="36881"/>
    <lineage>
        <taxon>Eukaryota</taxon>
        <taxon>Viridiplantae</taxon>
        <taxon>Chlorophyta</taxon>
        <taxon>Pyramimonadophyceae</taxon>
        <taxon>Pyramimonadales</taxon>
        <taxon>Pyramimonadaceae</taxon>
        <taxon>Cymbomonas</taxon>
    </lineage>
</organism>
<dbReference type="InterPro" id="IPR036413">
    <property type="entry name" value="YaeB-like_sf"/>
</dbReference>
<evidence type="ECO:0000256" key="2">
    <source>
        <dbReference type="ARBA" id="ARBA00033753"/>
    </source>
</evidence>
<proteinExistence type="inferred from homology"/>
<keyword evidence="1" id="KW-0949">S-adenosyl-L-methionine</keyword>
<dbReference type="AlphaFoldDB" id="A0AAE0F8J5"/>
<dbReference type="InterPro" id="IPR036414">
    <property type="entry name" value="YaeB_N_sf"/>
</dbReference>
<dbReference type="Pfam" id="PF01980">
    <property type="entry name" value="TrmO_N"/>
    <property type="match status" value="1"/>
</dbReference>